<evidence type="ECO:0000256" key="1">
    <source>
        <dbReference type="ARBA" id="ARBA00004651"/>
    </source>
</evidence>
<accession>A0A317XXM1</accession>
<evidence type="ECO:0000256" key="7">
    <source>
        <dbReference type="ARBA" id="ARBA00022982"/>
    </source>
</evidence>
<dbReference type="AlphaFoldDB" id="A0A317XXM1"/>
<evidence type="ECO:0000256" key="3">
    <source>
        <dbReference type="ARBA" id="ARBA00012668"/>
    </source>
</evidence>
<feature type="transmembrane region" description="Helical" evidence="13">
    <location>
        <begin position="131"/>
        <end position="152"/>
    </location>
</feature>
<dbReference type="Pfam" id="PF08022">
    <property type="entry name" value="FAD_binding_8"/>
    <property type="match status" value="1"/>
</dbReference>
<feature type="transmembrane region" description="Helical" evidence="13">
    <location>
        <begin position="205"/>
        <end position="223"/>
    </location>
</feature>
<evidence type="ECO:0000256" key="8">
    <source>
        <dbReference type="ARBA" id="ARBA00022989"/>
    </source>
</evidence>
<sequence>MDSPLFKRHKETPGCVWAPGMVGPGCRPPSAVKKAAMAGHDSYYTMGKYSRIVTWVFLALIGLAIARHLLARLRHSSRRGVATAILAAPGYGVVTGFCRGIGYYRPKRIFARRSLLGELVSADRFPSMGNILFIALPSIGFIAWCFSIKPYYRPSAVWGSTPLGVRSGMIANGMFPFLFCFGLKFNPLTWMTGISHEKLQIFHQWTARVILFFSVVHTVAFLWQPVHDGGFSNLKAWFYYDKIWWQGTVAFAFFAWLVMSSFGVFRRMSYEFFVLQHVISVILFLVFYFMHTRDLISSWSWLWPSIGVWGFHVLFKFANSLRISRFVGVTATITLIDEGDKLMKLETTAPVSWQPGQHFFLRFPSINRAAPYQSHPFTCTNLPSPLHNEDSHLIFYFKARDGLTQKIYDRLTSQLGEKVTASSNSAKFTIALDGPYGTPFHPASYHSSMLLAGGVGITAVLPSLMSLCRSVGSVSAPLTRKVNVTWCVPSLELFDALEPTLRPMLEHLNDLGIDASLDVYSTSASARGDLNNAETDSASEVSLKSPIRLHHQRAEIPEVITGFVRASSPLPSVGVSVCGPASMLNETANTVSRLQWTQVLSSRSDIKELYLHTEAFDW</sequence>
<evidence type="ECO:0000313" key="15">
    <source>
        <dbReference type="EMBL" id="PWZ02638.1"/>
    </source>
</evidence>
<keyword evidence="11 13" id="KW-0472">Membrane</keyword>
<dbReference type="InterPro" id="IPR051410">
    <property type="entry name" value="Ferric/Cupric_Reductase"/>
</dbReference>
<evidence type="ECO:0000259" key="14">
    <source>
        <dbReference type="PROSITE" id="PS51384"/>
    </source>
</evidence>
<evidence type="ECO:0000256" key="2">
    <source>
        <dbReference type="ARBA" id="ARBA00006278"/>
    </source>
</evidence>
<dbReference type="EC" id="1.16.1.9" evidence="3"/>
<feature type="transmembrane region" description="Helical" evidence="13">
    <location>
        <begin position="52"/>
        <end position="70"/>
    </location>
</feature>
<evidence type="ECO:0000256" key="9">
    <source>
        <dbReference type="ARBA" id="ARBA00023002"/>
    </source>
</evidence>
<keyword evidence="10" id="KW-0406">Ion transport</keyword>
<dbReference type="SFLD" id="SFLDS00052">
    <property type="entry name" value="Ferric_Reductase_Domain"/>
    <property type="match status" value="1"/>
</dbReference>
<proteinExistence type="inferred from homology"/>
<dbReference type="PROSITE" id="PS51384">
    <property type="entry name" value="FAD_FR"/>
    <property type="match status" value="1"/>
</dbReference>
<feature type="transmembrane region" description="Helical" evidence="13">
    <location>
        <begin position="82"/>
        <end position="104"/>
    </location>
</feature>
<comment type="similarity">
    <text evidence="2">Belongs to the ferric reductase (FRE) family.</text>
</comment>
<dbReference type="InterPro" id="IPR017938">
    <property type="entry name" value="Riboflavin_synthase-like_b-brl"/>
</dbReference>
<dbReference type="CDD" id="cd06186">
    <property type="entry name" value="NOX_Duox_like_FAD_NADP"/>
    <property type="match status" value="1"/>
</dbReference>
<evidence type="ECO:0000256" key="4">
    <source>
        <dbReference type="ARBA" id="ARBA00022448"/>
    </source>
</evidence>
<evidence type="ECO:0000313" key="16">
    <source>
        <dbReference type="Proteomes" id="UP000246740"/>
    </source>
</evidence>
<dbReference type="Gene3D" id="3.40.50.80">
    <property type="entry name" value="Nucleotide-binding domain of ferredoxin-NADP reductase (FNR) module"/>
    <property type="match status" value="1"/>
</dbReference>
<evidence type="ECO:0000256" key="10">
    <source>
        <dbReference type="ARBA" id="ARBA00023065"/>
    </source>
</evidence>
<dbReference type="Pfam" id="PF08030">
    <property type="entry name" value="NAD_binding_6"/>
    <property type="match status" value="1"/>
</dbReference>
<dbReference type="GO" id="GO:0005886">
    <property type="term" value="C:plasma membrane"/>
    <property type="evidence" value="ECO:0007669"/>
    <property type="project" value="UniProtKB-SubCell"/>
</dbReference>
<keyword evidence="5" id="KW-1003">Cell membrane</keyword>
<keyword evidence="4" id="KW-0813">Transport</keyword>
<dbReference type="SUPFAM" id="SSF52343">
    <property type="entry name" value="Ferredoxin reductase-like, C-terminal NADP-linked domain"/>
    <property type="match status" value="1"/>
</dbReference>
<keyword evidence="9" id="KW-0560">Oxidoreductase</keyword>
<dbReference type="PANTHER" id="PTHR32361:SF23">
    <property type="entry name" value="FERRIC-CHELATE REDUCTASE"/>
    <property type="match status" value="1"/>
</dbReference>
<dbReference type="InterPro" id="IPR013130">
    <property type="entry name" value="Fe3_Rdtase_TM_dom"/>
</dbReference>
<dbReference type="InParanoid" id="A0A317XXM1"/>
<dbReference type="OrthoDB" id="17725at2759"/>
<dbReference type="STRING" id="1882483.A0A317XXM1"/>
<keyword evidence="16" id="KW-1185">Reference proteome</keyword>
<dbReference type="Proteomes" id="UP000246740">
    <property type="component" value="Unassembled WGS sequence"/>
</dbReference>
<evidence type="ECO:0000256" key="5">
    <source>
        <dbReference type="ARBA" id="ARBA00022475"/>
    </source>
</evidence>
<dbReference type="SUPFAM" id="SSF63380">
    <property type="entry name" value="Riboflavin synthase domain-like"/>
    <property type="match status" value="1"/>
</dbReference>
<evidence type="ECO:0000256" key="13">
    <source>
        <dbReference type="SAM" id="Phobius"/>
    </source>
</evidence>
<comment type="subcellular location">
    <subcellularLocation>
        <location evidence="1">Cell membrane</location>
        <topology evidence="1">Multi-pass membrane protein</topology>
    </subcellularLocation>
</comment>
<name>A0A317XXM1_9BASI</name>
<dbReference type="InterPro" id="IPR013121">
    <property type="entry name" value="Fe_red_NAD-bd_6"/>
</dbReference>
<dbReference type="InterPro" id="IPR017927">
    <property type="entry name" value="FAD-bd_FR_type"/>
</dbReference>
<dbReference type="InterPro" id="IPR013112">
    <property type="entry name" value="FAD-bd_8"/>
</dbReference>
<dbReference type="InterPro" id="IPR039261">
    <property type="entry name" value="FNR_nucleotide-bd"/>
</dbReference>
<reference evidence="15 16" key="1">
    <citation type="journal article" date="2018" name="Mol. Biol. Evol.">
        <title>Broad Genomic Sampling Reveals a Smut Pathogenic Ancestry of the Fungal Clade Ustilaginomycotina.</title>
        <authorList>
            <person name="Kijpornyongpan T."/>
            <person name="Mondo S.J."/>
            <person name="Barry K."/>
            <person name="Sandor L."/>
            <person name="Lee J."/>
            <person name="Lipzen A."/>
            <person name="Pangilinan J."/>
            <person name="LaButti K."/>
            <person name="Hainaut M."/>
            <person name="Henrissat B."/>
            <person name="Grigoriev I.V."/>
            <person name="Spatafora J.W."/>
            <person name="Aime M.C."/>
        </authorList>
    </citation>
    <scope>NUCLEOTIDE SEQUENCE [LARGE SCALE GENOMIC DNA]</scope>
    <source>
        <strain evidence="15 16">MCA 3645</strain>
    </source>
</reference>
<keyword evidence="6 13" id="KW-0812">Transmembrane</keyword>
<comment type="catalytic activity">
    <reaction evidence="12">
        <text>2 a Fe(II)-siderophore + NADP(+) + H(+) = 2 a Fe(III)-siderophore + NADPH</text>
        <dbReference type="Rhea" id="RHEA:28795"/>
        <dbReference type="Rhea" id="RHEA-COMP:11342"/>
        <dbReference type="Rhea" id="RHEA-COMP:11344"/>
        <dbReference type="ChEBI" id="CHEBI:15378"/>
        <dbReference type="ChEBI" id="CHEBI:29033"/>
        <dbReference type="ChEBI" id="CHEBI:29034"/>
        <dbReference type="ChEBI" id="CHEBI:57783"/>
        <dbReference type="ChEBI" id="CHEBI:58349"/>
        <dbReference type="EC" id="1.16.1.9"/>
    </reaction>
</comment>
<feature type="transmembrane region" description="Helical" evidence="13">
    <location>
        <begin position="272"/>
        <end position="290"/>
    </location>
</feature>
<dbReference type="PANTHER" id="PTHR32361">
    <property type="entry name" value="FERRIC/CUPRIC REDUCTASE TRANSMEMBRANE COMPONENT"/>
    <property type="match status" value="1"/>
</dbReference>
<dbReference type="SFLD" id="SFLDG01168">
    <property type="entry name" value="Ferric_reductase_subgroup_(FRE"/>
    <property type="match status" value="1"/>
</dbReference>
<dbReference type="GO" id="GO:0006879">
    <property type="term" value="P:intracellular iron ion homeostasis"/>
    <property type="evidence" value="ECO:0007669"/>
    <property type="project" value="TreeGrafter"/>
</dbReference>
<gene>
    <name evidence="15" type="ORF">BCV70DRAFT_155730</name>
</gene>
<feature type="transmembrane region" description="Helical" evidence="13">
    <location>
        <begin position="296"/>
        <end position="315"/>
    </location>
</feature>
<evidence type="ECO:0000256" key="12">
    <source>
        <dbReference type="ARBA" id="ARBA00048483"/>
    </source>
</evidence>
<feature type="transmembrane region" description="Helical" evidence="13">
    <location>
        <begin position="164"/>
        <end position="185"/>
    </location>
</feature>
<dbReference type="Pfam" id="PF01794">
    <property type="entry name" value="Ferric_reduct"/>
    <property type="match status" value="1"/>
</dbReference>
<dbReference type="GO" id="GO:0006826">
    <property type="term" value="P:iron ion transport"/>
    <property type="evidence" value="ECO:0007669"/>
    <property type="project" value="TreeGrafter"/>
</dbReference>
<evidence type="ECO:0000256" key="11">
    <source>
        <dbReference type="ARBA" id="ARBA00023136"/>
    </source>
</evidence>
<feature type="domain" description="FAD-binding FR-type" evidence="14">
    <location>
        <begin position="322"/>
        <end position="442"/>
    </location>
</feature>
<dbReference type="GO" id="GO:0015677">
    <property type="term" value="P:copper ion import"/>
    <property type="evidence" value="ECO:0007669"/>
    <property type="project" value="TreeGrafter"/>
</dbReference>
<dbReference type="GO" id="GO:0052851">
    <property type="term" value="F:ferric-chelate reductase (NADPH) activity"/>
    <property type="evidence" value="ECO:0007669"/>
    <property type="project" value="UniProtKB-EC"/>
</dbReference>
<keyword evidence="8 13" id="KW-1133">Transmembrane helix</keyword>
<dbReference type="FunCoup" id="A0A317XXM1">
    <property type="interactions" value="150"/>
</dbReference>
<organism evidence="15 16">
    <name type="scientific">Testicularia cyperi</name>
    <dbReference type="NCBI Taxonomy" id="1882483"/>
    <lineage>
        <taxon>Eukaryota</taxon>
        <taxon>Fungi</taxon>
        <taxon>Dikarya</taxon>
        <taxon>Basidiomycota</taxon>
        <taxon>Ustilaginomycotina</taxon>
        <taxon>Ustilaginomycetes</taxon>
        <taxon>Ustilaginales</taxon>
        <taxon>Anthracoideaceae</taxon>
        <taxon>Testicularia</taxon>
    </lineage>
</organism>
<dbReference type="EMBL" id="KZ819188">
    <property type="protein sequence ID" value="PWZ02638.1"/>
    <property type="molecule type" value="Genomic_DNA"/>
</dbReference>
<feature type="transmembrane region" description="Helical" evidence="13">
    <location>
        <begin position="243"/>
        <end position="265"/>
    </location>
</feature>
<keyword evidence="7" id="KW-0249">Electron transport</keyword>
<protein>
    <recommendedName>
        <fullName evidence="3">ferric-chelate reductase (NADPH)</fullName>
        <ecNumber evidence="3">1.16.1.9</ecNumber>
    </recommendedName>
</protein>
<evidence type="ECO:0000256" key="6">
    <source>
        <dbReference type="ARBA" id="ARBA00022692"/>
    </source>
</evidence>